<evidence type="ECO:0000259" key="5">
    <source>
        <dbReference type="Pfam" id="PF17405"/>
    </source>
</evidence>
<accession>A0A087STF7</accession>
<dbReference type="Pfam" id="PF17406">
    <property type="entry name" value="Nrap_D5"/>
    <property type="match status" value="1"/>
</dbReference>
<feature type="region of interest" description="Disordered" evidence="2">
    <location>
        <begin position="601"/>
        <end position="624"/>
    </location>
</feature>
<comment type="subcellular location">
    <subcellularLocation>
        <location evidence="1">Nucleus</location>
        <location evidence="1">Nucleolus</location>
    </subcellularLocation>
</comment>
<dbReference type="Proteomes" id="UP000028924">
    <property type="component" value="Unassembled WGS sequence"/>
</dbReference>
<dbReference type="Pfam" id="PF17404">
    <property type="entry name" value="Nrap_D3"/>
    <property type="match status" value="1"/>
</dbReference>
<keyword evidence="1" id="KW-0539">Nucleus</keyword>
<evidence type="ECO:0000259" key="3">
    <source>
        <dbReference type="Pfam" id="PF03813"/>
    </source>
</evidence>
<dbReference type="InterPro" id="IPR035370">
    <property type="entry name" value="Nrap_D5"/>
</dbReference>
<feature type="region of interest" description="Disordered" evidence="2">
    <location>
        <begin position="1"/>
        <end position="55"/>
    </location>
</feature>
<dbReference type="GO" id="GO:0032545">
    <property type="term" value="C:CURI complex"/>
    <property type="evidence" value="ECO:0007669"/>
    <property type="project" value="TreeGrafter"/>
</dbReference>
<evidence type="ECO:0000313" key="8">
    <source>
        <dbReference type="Proteomes" id="UP000028924"/>
    </source>
</evidence>
<feature type="compositionally biased region" description="Acidic residues" evidence="2">
    <location>
        <begin position="615"/>
        <end position="624"/>
    </location>
</feature>
<feature type="domain" description="Nrap protein" evidence="4">
    <location>
        <begin position="359"/>
        <end position="433"/>
    </location>
</feature>
<dbReference type="GO" id="GO:0032040">
    <property type="term" value="C:small-subunit processome"/>
    <property type="evidence" value="ECO:0007669"/>
    <property type="project" value="TreeGrafter"/>
</dbReference>
<dbReference type="Pfam" id="PF17405">
    <property type="entry name" value="Nrap_D4"/>
    <property type="match status" value="1"/>
</dbReference>
<dbReference type="GO" id="GO:0003723">
    <property type="term" value="F:RNA binding"/>
    <property type="evidence" value="ECO:0007669"/>
    <property type="project" value="UniProtKB-KW"/>
</dbReference>
<dbReference type="InterPro" id="IPR035082">
    <property type="entry name" value="Nrap_D1"/>
</dbReference>
<evidence type="ECO:0000259" key="6">
    <source>
        <dbReference type="Pfam" id="PF17406"/>
    </source>
</evidence>
<evidence type="ECO:0000256" key="1">
    <source>
        <dbReference type="RuleBase" id="RU364032"/>
    </source>
</evidence>
<name>A0A087STF7_AUXPR</name>
<dbReference type="RefSeq" id="XP_011402060.1">
    <property type="nucleotide sequence ID" value="XM_011403758.1"/>
</dbReference>
<comment type="similarity">
    <text evidence="1">Belongs to the NRAP family.</text>
</comment>
<protein>
    <submittedName>
        <fullName evidence="7">Nucleolar protein 6</fullName>
    </submittedName>
</protein>
<proteinExistence type="inferred from homology"/>
<dbReference type="AlphaFoldDB" id="A0A087STF7"/>
<dbReference type="InterPro" id="IPR035369">
    <property type="entry name" value="Nrap_D4"/>
</dbReference>
<keyword evidence="1" id="KW-0694">RNA-binding</keyword>
<dbReference type="GO" id="GO:0034456">
    <property type="term" value="C:UTP-C complex"/>
    <property type="evidence" value="ECO:0007669"/>
    <property type="project" value="TreeGrafter"/>
</dbReference>
<dbReference type="PANTHER" id="PTHR17972">
    <property type="entry name" value="NUCLEOLAR RNA-ASSOCIATED PROTEIN"/>
    <property type="match status" value="1"/>
</dbReference>
<dbReference type="STRING" id="3075.A0A087STF7"/>
<dbReference type="GO" id="GO:0006364">
    <property type="term" value="P:rRNA processing"/>
    <property type="evidence" value="ECO:0007669"/>
    <property type="project" value="TreeGrafter"/>
</dbReference>
<gene>
    <name evidence="7" type="ORF">F751_6530</name>
</gene>
<sequence>MATSSSDSEDCRFESDLDPNTDIDNGDHSEDGGTGTELGNSSKAAKPAKISHRTPEDTLMEVPGSLMALQINGVLEDALADSALVGPGLSQYLEALSEHLATATPTQADSRAFMESVQLLLAAMSFLPGNRPFKYQAPTSVRAIGPAALECVLLGEGGVLSVDVALEIPASCFDDKDQLNNRYHAKRALYLAEVAARLQRHPSTGSIAWEAGSDPRRPFLALQPAATTGLGGLTLRLHAVPAEGTFPLSKLAPHRNNLRGVVGADGQPAPTPHYNHSILEDLLLLRQIAEVTEEAARNPALRSALALLLVWARAHSLDEGADGLSPGFLVQLLLYTAAKSSLPSALDLVRAALVTLSSSRKLHAGAGLTDVEGSRAFRAFWGDERAELRRFQDGRIAEAVVWTKSGGAKGSDTAPPPRHAIVDAALAHALPRHIPGARVSRASATLLDAALGGEAEEAAAVRGVAAAAERLGKQLRGLTGTVLRVVATQALDPATRGAALRAPRPHPLAGSGVQGDAGAALPRCLRPLPLLCSVEGSGRWPAAPEAFRVAKAALACQLATALAGAHGLHAEARADASIEVLAHGHAFLLHLATDRDAVMREAERAERGAAHQGAEEESAEEDPDQALLVSHQGFVGGLAAEHPAFTPAVRLAKAWVARHLLSNHLGEEAVELLVAAAFVGPTRPMEGTPASRLSGFLSFLHILSEHPWSVAPLAVVALGPGGHLPAACRSPAHPLSLLVLDGEAAVHSPWTAHRPTAPVVRRLGVLARRARAALHASLVRGEAGVDACAAVFSRELHECDALLRLRPDALPAPGGGLEGAEERESPAGSATTRTVLEAECAALRTRASRAVLSGIPYAVVARRGAAAVRRELLVGLDPVAAFVRRLQARLDPVAVVLADLTPGAGVVVERVLVDTGGENGVNCHTLEEAQGAPIAKRPKTMNGHRD</sequence>
<dbReference type="EMBL" id="KL662185">
    <property type="protein sequence ID" value="KFM29011.1"/>
    <property type="molecule type" value="Genomic_DNA"/>
</dbReference>
<keyword evidence="8" id="KW-1185">Reference proteome</keyword>
<dbReference type="GO" id="GO:0006409">
    <property type="term" value="P:tRNA export from nucleus"/>
    <property type="evidence" value="ECO:0007669"/>
    <property type="project" value="TreeGrafter"/>
</dbReference>
<dbReference type="GeneID" id="23617921"/>
<evidence type="ECO:0000313" key="7">
    <source>
        <dbReference type="EMBL" id="KFM29011.1"/>
    </source>
</evidence>
<reference evidence="7 8" key="1">
    <citation type="journal article" date="2014" name="BMC Genomics">
        <title>Oil accumulation mechanisms of the oleaginous microalga Chlorella protothecoides revealed through its genome, transcriptomes, and proteomes.</title>
        <authorList>
            <person name="Gao C."/>
            <person name="Wang Y."/>
            <person name="Shen Y."/>
            <person name="Yan D."/>
            <person name="He X."/>
            <person name="Dai J."/>
            <person name="Wu Q."/>
        </authorList>
    </citation>
    <scope>NUCLEOTIDE SEQUENCE [LARGE SCALE GENOMIC DNA]</scope>
    <source>
        <strain evidence="7 8">0710</strain>
    </source>
</reference>
<dbReference type="Pfam" id="PF03813">
    <property type="entry name" value="Nrap"/>
    <property type="match status" value="1"/>
</dbReference>
<dbReference type="OrthoDB" id="10251401at2759"/>
<dbReference type="InterPro" id="IPR035368">
    <property type="entry name" value="Nrap_D3"/>
</dbReference>
<dbReference type="PANTHER" id="PTHR17972:SF0">
    <property type="entry name" value="NUCLEOLAR PROTEIN 6"/>
    <property type="match status" value="1"/>
</dbReference>
<dbReference type="eggNOG" id="KOG2054">
    <property type="taxonomic scope" value="Eukaryota"/>
</dbReference>
<evidence type="ECO:0000256" key="2">
    <source>
        <dbReference type="SAM" id="MobiDB-lite"/>
    </source>
</evidence>
<feature type="domain" description="Nrap protein" evidence="3">
    <location>
        <begin position="162"/>
        <end position="289"/>
    </location>
</feature>
<dbReference type="KEGG" id="apro:F751_6530"/>
<organism evidence="7 8">
    <name type="scientific">Auxenochlorella protothecoides</name>
    <name type="common">Green microalga</name>
    <name type="synonym">Chlorella protothecoides</name>
    <dbReference type="NCBI Taxonomy" id="3075"/>
    <lineage>
        <taxon>Eukaryota</taxon>
        <taxon>Viridiplantae</taxon>
        <taxon>Chlorophyta</taxon>
        <taxon>core chlorophytes</taxon>
        <taxon>Trebouxiophyceae</taxon>
        <taxon>Chlorellales</taxon>
        <taxon>Chlorellaceae</taxon>
        <taxon>Auxenochlorella</taxon>
    </lineage>
</organism>
<evidence type="ECO:0000259" key="4">
    <source>
        <dbReference type="Pfam" id="PF17404"/>
    </source>
</evidence>
<dbReference type="InterPro" id="IPR005554">
    <property type="entry name" value="NOL6/Upt22"/>
</dbReference>
<feature type="domain" description="Nrap protein" evidence="5">
    <location>
        <begin position="454"/>
        <end position="618"/>
    </location>
</feature>
<feature type="domain" description="Nrap protein" evidence="6">
    <location>
        <begin position="642"/>
        <end position="784"/>
    </location>
</feature>